<gene>
    <name evidence="1" type="ORF">GTZ93_36625</name>
</gene>
<dbReference type="Gene3D" id="2.40.128.630">
    <property type="match status" value="1"/>
</dbReference>
<accession>A0A7X4YHG5</accession>
<dbReference type="Proteomes" id="UP000537825">
    <property type="component" value="Unassembled WGS sequence"/>
</dbReference>
<reference evidence="1 2" key="1">
    <citation type="submission" date="2020-01" db="EMBL/GenBank/DDBJ databases">
        <title>The draft genome sequence of Corallococcus exiguus DSM 14696.</title>
        <authorList>
            <person name="Zhang X."/>
            <person name="Zhu H."/>
        </authorList>
    </citation>
    <scope>NUCLEOTIDE SEQUENCE [LARGE SCALE GENOMIC DNA]</scope>
    <source>
        <strain evidence="1 2">DSM 14696</strain>
    </source>
</reference>
<protein>
    <recommendedName>
        <fullName evidence="3">PQQ-binding-like beta-propeller repeat protein</fullName>
    </recommendedName>
</protein>
<dbReference type="SUPFAM" id="SSF50998">
    <property type="entry name" value="Quinoprotein alcohol dehydrogenase-like"/>
    <property type="match status" value="1"/>
</dbReference>
<sequence length="130" mass="13985">MDPAGADNQVFAYIGGMLNRWMGWTRKAAFTGNVTVSDGVLYVLNGPQVEAHAEADGSLLWTWVPPEGTPEGETVLMYSLILVSTFSNTYALDLRVGMRVWKDPTGGAWPWTGMGFCSSPGAMGALPPSR</sequence>
<keyword evidence="2" id="KW-1185">Reference proteome</keyword>
<proteinExistence type="predicted"/>
<evidence type="ECO:0000313" key="2">
    <source>
        <dbReference type="Proteomes" id="UP000537825"/>
    </source>
</evidence>
<dbReference type="RefSeq" id="WP_139918004.1">
    <property type="nucleotide sequence ID" value="NZ_CBCSLE010000027.1"/>
</dbReference>
<organism evidence="1 2">
    <name type="scientific">Corallococcus exiguus</name>
    <dbReference type="NCBI Taxonomy" id="83462"/>
    <lineage>
        <taxon>Bacteria</taxon>
        <taxon>Pseudomonadati</taxon>
        <taxon>Myxococcota</taxon>
        <taxon>Myxococcia</taxon>
        <taxon>Myxococcales</taxon>
        <taxon>Cystobacterineae</taxon>
        <taxon>Myxococcaceae</taxon>
        <taxon>Corallococcus</taxon>
    </lineage>
</organism>
<dbReference type="AlphaFoldDB" id="A0A7X4YHG5"/>
<name>A0A7X4YHG5_9BACT</name>
<evidence type="ECO:0008006" key="3">
    <source>
        <dbReference type="Google" id="ProtNLM"/>
    </source>
</evidence>
<comment type="caution">
    <text evidence="1">The sequence shown here is derived from an EMBL/GenBank/DDBJ whole genome shotgun (WGS) entry which is preliminary data.</text>
</comment>
<evidence type="ECO:0000313" key="1">
    <source>
        <dbReference type="EMBL" id="NBC45341.1"/>
    </source>
</evidence>
<dbReference type="EMBL" id="JAAAPK010000013">
    <property type="protein sequence ID" value="NBC45341.1"/>
    <property type="molecule type" value="Genomic_DNA"/>
</dbReference>
<dbReference type="InterPro" id="IPR011047">
    <property type="entry name" value="Quinoprotein_ADH-like_sf"/>
</dbReference>